<feature type="chain" id="PRO_5032494274" description="Secreted protein" evidence="1">
    <location>
        <begin position="19"/>
        <end position="79"/>
    </location>
</feature>
<sequence length="79" mass="8186">MDQRLLLLVLVLTTAASACVSTLTEASPPPVEAFVTFVVWTLASTALADGAHNNVRVGTATACAVWSEVSGSRLPSTNK</sequence>
<evidence type="ECO:0008006" key="4">
    <source>
        <dbReference type="Google" id="ProtNLM"/>
    </source>
</evidence>
<comment type="caution">
    <text evidence="2">The sequence shown here is derived from an EMBL/GenBank/DDBJ whole genome shotgun (WGS) entry which is preliminary data.</text>
</comment>
<keyword evidence="1" id="KW-0732">Signal</keyword>
<reference evidence="2" key="1">
    <citation type="submission" date="2020-10" db="EMBL/GenBank/DDBJ databases">
        <authorList>
            <person name="Han B."/>
            <person name="Lu T."/>
            <person name="Zhao Q."/>
            <person name="Huang X."/>
            <person name="Zhao Y."/>
        </authorList>
    </citation>
    <scope>NUCLEOTIDE SEQUENCE</scope>
</reference>
<dbReference type="AlphaFoldDB" id="A0A811PTQ2"/>
<evidence type="ECO:0000313" key="2">
    <source>
        <dbReference type="EMBL" id="CAD6247972.1"/>
    </source>
</evidence>
<keyword evidence="3" id="KW-1185">Reference proteome</keyword>
<dbReference type="EMBL" id="CAJGYO010000007">
    <property type="protein sequence ID" value="CAD6247972.1"/>
    <property type="molecule type" value="Genomic_DNA"/>
</dbReference>
<proteinExistence type="predicted"/>
<feature type="signal peptide" evidence="1">
    <location>
        <begin position="1"/>
        <end position="18"/>
    </location>
</feature>
<gene>
    <name evidence="2" type="ORF">NCGR_LOCUS32144</name>
</gene>
<evidence type="ECO:0000313" key="3">
    <source>
        <dbReference type="Proteomes" id="UP000604825"/>
    </source>
</evidence>
<organism evidence="2 3">
    <name type="scientific">Miscanthus lutarioriparius</name>
    <dbReference type="NCBI Taxonomy" id="422564"/>
    <lineage>
        <taxon>Eukaryota</taxon>
        <taxon>Viridiplantae</taxon>
        <taxon>Streptophyta</taxon>
        <taxon>Embryophyta</taxon>
        <taxon>Tracheophyta</taxon>
        <taxon>Spermatophyta</taxon>
        <taxon>Magnoliopsida</taxon>
        <taxon>Liliopsida</taxon>
        <taxon>Poales</taxon>
        <taxon>Poaceae</taxon>
        <taxon>PACMAD clade</taxon>
        <taxon>Panicoideae</taxon>
        <taxon>Andropogonodae</taxon>
        <taxon>Andropogoneae</taxon>
        <taxon>Saccharinae</taxon>
        <taxon>Miscanthus</taxon>
    </lineage>
</organism>
<dbReference type="Proteomes" id="UP000604825">
    <property type="component" value="Unassembled WGS sequence"/>
</dbReference>
<dbReference type="PROSITE" id="PS51257">
    <property type="entry name" value="PROKAR_LIPOPROTEIN"/>
    <property type="match status" value="1"/>
</dbReference>
<evidence type="ECO:0000256" key="1">
    <source>
        <dbReference type="SAM" id="SignalP"/>
    </source>
</evidence>
<name>A0A811PTQ2_9POAL</name>
<protein>
    <recommendedName>
        <fullName evidence="4">Secreted protein</fullName>
    </recommendedName>
</protein>
<accession>A0A811PTQ2</accession>